<accession>A0ABR0KAP7</accession>
<comment type="caution">
    <text evidence="1">The sequence shown here is derived from an EMBL/GenBank/DDBJ whole genome shotgun (WGS) entry which is preliminary data.</text>
</comment>
<gene>
    <name evidence="1" type="ORF">LTR24_004846</name>
</gene>
<organism evidence="1 2">
    <name type="scientific">Lithohypha guttulata</name>
    <dbReference type="NCBI Taxonomy" id="1690604"/>
    <lineage>
        <taxon>Eukaryota</taxon>
        <taxon>Fungi</taxon>
        <taxon>Dikarya</taxon>
        <taxon>Ascomycota</taxon>
        <taxon>Pezizomycotina</taxon>
        <taxon>Eurotiomycetes</taxon>
        <taxon>Chaetothyriomycetidae</taxon>
        <taxon>Chaetothyriales</taxon>
        <taxon>Trichomeriaceae</taxon>
        <taxon>Lithohypha</taxon>
    </lineage>
</organism>
<evidence type="ECO:0000313" key="2">
    <source>
        <dbReference type="Proteomes" id="UP001345013"/>
    </source>
</evidence>
<proteinExistence type="predicted"/>
<dbReference type="Proteomes" id="UP001345013">
    <property type="component" value="Unassembled WGS sequence"/>
</dbReference>
<keyword evidence="2" id="KW-1185">Reference proteome</keyword>
<reference evidence="1 2" key="1">
    <citation type="submission" date="2023-08" db="EMBL/GenBank/DDBJ databases">
        <title>Black Yeasts Isolated from many extreme environments.</title>
        <authorList>
            <person name="Coleine C."/>
            <person name="Stajich J.E."/>
            <person name="Selbmann L."/>
        </authorList>
    </citation>
    <scope>NUCLEOTIDE SEQUENCE [LARGE SCALE GENOMIC DNA]</scope>
    <source>
        <strain evidence="1 2">CCFEE 5885</strain>
    </source>
</reference>
<evidence type="ECO:0000313" key="1">
    <source>
        <dbReference type="EMBL" id="KAK5092805.1"/>
    </source>
</evidence>
<protein>
    <submittedName>
        <fullName evidence="1">Uncharacterized protein</fullName>
    </submittedName>
</protein>
<sequence length="99" mass="11630">MLAMIPDDPYLNVREIEEIFYQDDQPRIVPCWEHKQWYPMARDEAPSRALVMDPGTIKKYSRTSEEVLRQWEQGEFGPMISSYTPTSEELRAWGMEGSS</sequence>
<name>A0ABR0KAP7_9EURO</name>
<dbReference type="EMBL" id="JAVRRG010000052">
    <property type="protein sequence ID" value="KAK5092805.1"/>
    <property type="molecule type" value="Genomic_DNA"/>
</dbReference>